<keyword evidence="4" id="KW-0238">DNA-binding</keyword>
<dbReference type="InterPro" id="IPR045125">
    <property type="entry name" value="Sub1/Tcp4-like"/>
</dbReference>
<dbReference type="EMBL" id="CAXIEN010000017">
    <property type="protein sequence ID" value="CAL1265484.1"/>
    <property type="molecule type" value="Genomic_DNA"/>
</dbReference>
<dbReference type="PANTHER" id="PTHR13215">
    <property type="entry name" value="RNA POLYMERASE II TRANSCRIPTIONAL COACTIVATOR"/>
    <property type="match status" value="1"/>
</dbReference>
<dbReference type="AlphaFoldDB" id="A0AAV1Z2B5"/>
<evidence type="ECO:0000313" key="10">
    <source>
        <dbReference type="Proteomes" id="UP001497382"/>
    </source>
</evidence>
<evidence type="ECO:0000256" key="4">
    <source>
        <dbReference type="ARBA" id="ARBA00023125"/>
    </source>
</evidence>
<sequence length="92" mass="10284">MSSKKSRKSKLSESDSDSGPDDRNPPAKKVKNEKPAAAKNEKPAASTSDDGGLIKLARNRYVSVREFRGKVLVDIREFYEQDGELKPGKKRY</sequence>
<dbReference type="Gene3D" id="2.30.31.10">
    <property type="entry name" value="Transcriptional Coactivator Pc4, Chain A"/>
    <property type="match status" value="1"/>
</dbReference>
<comment type="similarity">
    <text evidence="2">Belongs to the transcriptional coactivator PC4 family.</text>
</comment>
<dbReference type="SUPFAM" id="SSF54447">
    <property type="entry name" value="ssDNA-binding transcriptional regulator domain"/>
    <property type="match status" value="1"/>
</dbReference>
<evidence type="ECO:0000256" key="3">
    <source>
        <dbReference type="ARBA" id="ARBA00023015"/>
    </source>
</evidence>
<dbReference type="GO" id="GO:0003677">
    <property type="term" value="F:DNA binding"/>
    <property type="evidence" value="ECO:0007669"/>
    <property type="project" value="UniProtKB-KW"/>
</dbReference>
<keyword evidence="5" id="KW-0804">Transcription</keyword>
<dbReference type="GO" id="GO:0003713">
    <property type="term" value="F:transcription coactivator activity"/>
    <property type="evidence" value="ECO:0007669"/>
    <property type="project" value="InterPro"/>
</dbReference>
<gene>
    <name evidence="9" type="ORF">LARSCL_LOCUS2555</name>
</gene>
<evidence type="ECO:0000256" key="6">
    <source>
        <dbReference type="ARBA" id="ARBA00023242"/>
    </source>
</evidence>
<keyword evidence="3" id="KW-0805">Transcription regulation</keyword>
<organism evidence="9 10">
    <name type="scientific">Larinioides sclopetarius</name>
    <dbReference type="NCBI Taxonomy" id="280406"/>
    <lineage>
        <taxon>Eukaryota</taxon>
        <taxon>Metazoa</taxon>
        <taxon>Ecdysozoa</taxon>
        <taxon>Arthropoda</taxon>
        <taxon>Chelicerata</taxon>
        <taxon>Arachnida</taxon>
        <taxon>Araneae</taxon>
        <taxon>Araneomorphae</taxon>
        <taxon>Entelegynae</taxon>
        <taxon>Araneoidea</taxon>
        <taxon>Araneidae</taxon>
        <taxon>Larinioides</taxon>
    </lineage>
</organism>
<accession>A0AAV1Z2B5</accession>
<comment type="subcellular location">
    <subcellularLocation>
        <location evidence="1">Nucleus</location>
    </subcellularLocation>
</comment>
<keyword evidence="10" id="KW-1185">Reference proteome</keyword>
<evidence type="ECO:0000256" key="1">
    <source>
        <dbReference type="ARBA" id="ARBA00004123"/>
    </source>
</evidence>
<proteinExistence type="inferred from homology"/>
<dbReference type="InterPro" id="IPR009044">
    <property type="entry name" value="ssDNA-bd_transcriptional_reg"/>
</dbReference>
<name>A0AAV1Z2B5_9ARAC</name>
<feature type="domain" description="Transcriptional coactivator p15 (PC4) C-terminal" evidence="8">
    <location>
        <begin position="55"/>
        <end position="90"/>
    </location>
</feature>
<evidence type="ECO:0000313" key="9">
    <source>
        <dbReference type="EMBL" id="CAL1265484.1"/>
    </source>
</evidence>
<evidence type="ECO:0000259" key="8">
    <source>
        <dbReference type="Pfam" id="PF02229"/>
    </source>
</evidence>
<feature type="region of interest" description="Disordered" evidence="7">
    <location>
        <begin position="1"/>
        <end position="55"/>
    </location>
</feature>
<dbReference type="InterPro" id="IPR003173">
    <property type="entry name" value="PC4_C"/>
</dbReference>
<dbReference type="GO" id="GO:0060261">
    <property type="term" value="P:positive regulation of transcription initiation by RNA polymerase II"/>
    <property type="evidence" value="ECO:0007669"/>
    <property type="project" value="InterPro"/>
</dbReference>
<protein>
    <recommendedName>
        <fullName evidence="8">Transcriptional coactivator p15 (PC4) C-terminal domain-containing protein</fullName>
    </recommendedName>
</protein>
<evidence type="ECO:0000256" key="5">
    <source>
        <dbReference type="ARBA" id="ARBA00023163"/>
    </source>
</evidence>
<evidence type="ECO:0000256" key="2">
    <source>
        <dbReference type="ARBA" id="ARBA00009001"/>
    </source>
</evidence>
<dbReference type="Proteomes" id="UP001497382">
    <property type="component" value="Unassembled WGS sequence"/>
</dbReference>
<reference evidence="9 10" key="1">
    <citation type="submission" date="2024-04" db="EMBL/GenBank/DDBJ databases">
        <authorList>
            <person name="Rising A."/>
            <person name="Reimegard J."/>
            <person name="Sonavane S."/>
            <person name="Akerstrom W."/>
            <person name="Nylinder S."/>
            <person name="Hedman E."/>
            <person name="Kallberg Y."/>
        </authorList>
    </citation>
    <scope>NUCLEOTIDE SEQUENCE [LARGE SCALE GENOMIC DNA]</scope>
</reference>
<feature type="compositionally biased region" description="Basic and acidic residues" evidence="7">
    <location>
        <begin position="20"/>
        <end position="42"/>
    </location>
</feature>
<dbReference type="GO" id="GO:0005634">
    <property type="term" value="C:nucleus"/>
    <property type="evidence" value="ECO:0007669"/>
    <property type="project" value="UniProtKB-SubCell"/>
</dbReference>
<keyword evidence="6" id="KW-0539">Nucleus</keyword>
<dbReference type="Pfam" id="PF02229">
    <property type="entry name" value="PC4"/>
    <property type="match status" value="1"/>
</dbReference>
<evidence type="ECO:0000256" key="7">
    <source>
        <dbReference type="SAM" id="MobiDB-lite"/>
    </source>
</evidence>
<comment type="caution">
    <text evidence="9">The sequence shown here is derived from an EMBL/GenBank/DDBJ whole genome shotgun (WGS) entry which is preliminary data.</text>
</comment>